<evidence type="ECO:0000256" key="12">
    <source>
        <dbReference type="ARBA" id="ARBA00025694"/>
    </source>
</evidence>
<comment type="caution">
    <text evidence="18">The sequence shown here is derived from an EMBL/GenBank/DDBJ whole genome shotgun (WGS) entry which is preliminary data.</text>
</comment>
<reference evidence="18 19" key="1">
    <citation type="submission" date="2019-04" db="EMBL/GenBank/DDBJ databases">
        <authorList>
            <person name="Feng G."/>
            <person name="Zhu H."/>
        </authorList>
    </citation>
    <scope>NUCLEOTIDE SEQUENCE [LARGE SCALE GENOMIC DNA]</scope>
    <source>
        <strain evidence="18 19">6HR-1</strain>
    </source>
</reference>
<keyword evidence="5" id="KW-0813">Transport</keyword>
<dbReference type="Pfam" id="PF03626">
    <property type="entry name" value="COX4_pro"/>
    <property type="match status" value="1"/>
</dbReference>
<name>A0A4Z0NS09_9HYPH</name>
<dbReference type="NCBIfam" id="TIGR02847">
    <property type="entry name" value="CyoD"/>
    <property type="match status" value="1"/>
</dbReference>
<feature type="transmembrane region" description="Helical" evidence="17">
    <location>
        <begin position="29"/>
        <end position="49"/>
    </location>
</feature>
<dbReference type="OrthoDB" id="2375888at2"/>
<dbReference type="InterPro" id="IPR014210">
    <property type="entry name" value="Cyt_o_ubiqinol_oxidase_su4"/>
</dbReference>
<evidence type="ECO:0000256" key="8">
    <source>
        <dbReference type="ARBA" id="ARBA00022982"/>
    </source>
</evidence>
<keyword evidence="6" id="KW-1003">Cell membrane</keyword>
<comment type="subunit">
    <text evidence="3">Heterooctamer of two A chains, two B chains, two C chains and two D chains.</text>
</comment>
<comment type="similarity">
    <text evidence="2">Belongs to the cytochrome c oxidase bacterial subunit 4 family.</text>
</comment>
<evidence type="ECO:0000256" key="7">
    <source>
        <dbReference type="ARBA" id="ARBA00022692"/>
    </source>
</evidence>
<dbReference type="PANTHER" id="PTHR36835">
    <property type="entry name" value="CYTOCHROME BO(3) UBIQUINOL OXIDASE SUBUNIT 4"/>
    <property type="match status" value="1"/>
</dbReference>
<evidence type="ECO:0000256" key="13">
    <source>
        <dbReference type="ARBA" id="ARBA00030071"/>
    </source>
</evidence>
<proteinExistence type="inferred from homology"/>
<keyword evidence="9 17" id="KW-1133">Transmembrane helix</keyword>
<keyword evidence="7 17" id="KW-0812">Transmembrane</keyword>
<evidence type="ECO:0000256" key="15">
    <source>
        <dbReference type="ARBA" id="ARBA00031887"/>
    </source>
</evidence>
<dbReference type="Proteomes" id="UP000297535">
    <property type="component" value="Unassembled WGS sequence"/>
</dbReference>
<evidence type="ECO:0000256" key="10">
    <source>
        <dbReference type="ARBA" id="ARBA00023002"/>
    </source>
</evidence>
<dbReference type="AlphaFoldDB" id="A0A4Z0NS09"/>
<dbReference type="InterPro" id="IPR005171">
    <property type="entry name" value="Cyt_c_oxidase_su4_prok"/>
</dbReference>
<feature type="transmembrane region" description="Helical" evidence="17">
    <location>
        <begin position="91"/>
        <end position="113"/>
    </location>
</feature>
<evidence type="ECO:0000256" key="9">
    <source>
        <dbReference type="ARBA" id="ARBA00022989"/>
    </source>
</evidence>
<dbReference type="GO" id="GO:0009319">
    <property type="term" value="C:cytochrome o ubiquinol oxidase complex"/>
    <property type="evidence" value="ECO:0007669"/>
    <property type="project" value="TreeGrafter"/>
</dbReference>
<dbReference type="EMBL" id="SRLB01000006">
    <property type="protein sequence ID" value="TGE00062.1"/>
    <property type="molecule type" value="Genomic_DNA"/>
</dbReference>
<evidence type="ECO:0000256" key="14">
    <source>
        <dbReference type="ARBA" id="ARBA00030211"/>
    </source>
</evidence>
<evidence type="ECO:0000256" key="3">
    <source>
        <dbReference type="ARBA" id="ARBA00011700"/>
    </source>
</evidence>
<dbReference type="GO" id="GO:0019646">
    <property type="term" value="P:aerobic electron transport chain"/>
    <property type="evidence" value="ECO:0007669"/>
    <property type="project" value="TreeGrafter"/>
</dbReference>
<dbReference type="RefSeq" id="WP_135414346.1">
    <property type="nucleotide sequence ID" value="NZ_SRLB01000006.1"/>
</dbReference>
<comment type="subcellular location">
    <subcellularLocation>
        <location evidence="1">Cell membrane</location>
        <topology evidence="1">Multi-pass membrane protein</topology>
    </subcellularLocation>
</comment>
<dbReference type="GO" id="GO:0015078">
    <property type="term" value="F:proton transmembrane transporter activity"/>
    <property type="evidence" value="ECO:0007669"/>
    <property type="project" value="TreeGrafter"/>
</dbReference>
<dbReference type="InterPro" id="IPR050968">
    <property type="entry name" value="Cytochrome_c_oxidase_bac_sub4"/>
</dbReference>
<evidence type="ECO:0000256" key="6">
    <source>
        <dbReference type="ARBA" id="ARBA00022475"/>
    </source>
</evidence>
<dbReference type="GO" id="GO:0009486">
    <property type="term" value="F:cytochrome bo3 ubiquinol oxidase activity"/>
    <property type="evidence" value="ECO:0007669"/>
    <property type="project" value="InterPro"/>
</dbReference>
<organism evidence="18 19">
    <name type="scientific">Methylobacterium nonmethylotrophicum</name>
    <dbReference type="NCBI Taxonomy" id="1141884"/>
    <lineage>
        <taxon>Bacteria</taxon>
        <taxon>Pseudomonadati</taxon>
        <taxon>Pseudomonadota</taxon>
        <taxon>Alphaproteobacteria</taxon>
        <taxon>Hyphomicrobiales</taxon>
        <taxon>Methylobacteriaceae</taxon>
        <taxon>Methylobacterium</taxon>
    </lineage>
</organism>
<keyword evidence="11 17" id="KW-0472">Membrane</keyword>
<evidence type="ECO:0000256" key="16">
    <source>
        <dbReference type="ARBA" id="ARBA00032185"/>
    </source>
</evidence>
<evidence type="ECO:0000256" key="11">
    <source>
        <dbReference type="ARBA" id="ARBA00023136"/>
    </source>
</evidence>
<evidence type="ECO:0000313" key="18">
    <source>
        <dbReference type="EMBL" id="TGE00062.1"/>
    </source>
</evidence>
<dbReference type="GO" id="GO:0015990">
    <property type="term" value="P:electron transport coupled proton transport"/>
    <property type="evidence" value="ECO:0007669"/>
    <property type="project" value="InterPro"/>
</dbReference>
<accession>A0A4Z0NS09</accession>
<evidence type="ECO:0000256" key="1">
    <source>
        <dbReference type="ARBA" id="ARBA00004651"/>
    </source>
</evidence>
<evidence type="ECO:0000313" key="19">
    <source>
        <dbReference type="Proteomes" id="UP000297535"/>
    </source>
</evidence>
<dbReference type="GO" id="GO:0005886">
    <property type="term" value="C:plasma membrane"/>
    <property type="evidence" value="ECO:0007669"/>
    <property type="project" value="UniProtKB-SubCell"/>
</dbReference>
<evidence type="ECO:0000256" key="2">
    <source>
        <dbReference type="ARBA" id="ARBA00008079"/>
    </source>
</evidence>
<keyword evidence="19" id="KW-1185">Reference proteome</keyword>
<evidence type="ECO:0000256" key="4">
    <source>
        <dbReference type="ARBA" id="ARBA00014689"/>
    </source>
</evidence>
<protein>
    <recommendedName>
        <fullName evidence="4">Cytochrome bo(3) ubiquinol oxidase subunit 4</fullName>
    </recommendedName>
    <alternativeName>
        <fullName evidence="16">Cytochrome o ubiquinol oxidase subunit 4</fullName>
    </alternativeName>
    <alternativeName>
        <fullName evidence="13">Oxidase bo(3) subunit 4</fullName>
    </alternativeName>
    <alternativeName>
        <fullName evidence="14">Ubiquinol oxidase polypeptide IV</fullName>
    </alternativeName>
    <alternativeName>
        <fullName evidence="15">Ubiquinol oxidase subunit 4</fullName>
    </alternativeName>
</protein>
<keyword evidence="10" id="KW-0560">Oxidoreductase</keyword>
<evidence type="ECO:0000256" key="17">
    <source>
        <dbReference type="SAM" id="Phobius"/>
    </source>
</evidence>
<keyword evidence="8" id="KW-0249">Electron transport</keyword>
<gene>
    <name evidence="18" type="primary">cyoD</name>
    <name evidence="18" type="ORF">EU555_09045</name>
</gene>
<dbReference type="PANTHER" id="PTHR36835:SF1">
    <property type="entry name" value="CYTOCHROME BO(3) UBIQUINOL OXIDASE SUBUNIT 4"/>
    <property type="match status" value="1"/>
</dbReference>
<feature type="transmembrane region" description="Helical" evidence="17">
    <location>
        <begin position="61"/>
        <end position="79"/>
    </location>
</feature>
<evidence type="ECO:0000256" key="5">
    <source>
        <dbReference type="ARBA" id="ARBA00022448"/>
    </source>
</evidence>
<sequence>MSARAPASDEVHVEVVHDHHEAAHGSRRGYITGFVLSVILTAIPFWLVMAEVFADSRVTSIVIMAFAIAQILVHMVYFLHMNARSEGGWTMMALIFTVVLVVIALSGSLWVMYHLNTNMMPMSPGDMRTMP</sequence>
<comment type="function">
    <text evidence="12">Cytochrome bo(3) ubiquinol terminal oxidase is the component of the aerobic respiratory chain of E.coli that predominates when cells are grown at high aeration. Has proton pump activity across the membrane in addition to electron transfer, pumping 2 protons/electron.</text>
</comment>